<evidence type="ECO:0000313" key="3">
    <source>
        <dbReference type="Proteomes" id="UP001498398"/>
    </source>
</evidence>
<proteinExistence type="predicted"/>
<gene>
    <name evidence="2" type="ORF">VKT23_018644</name>
</gene>
<feature type="transmembrane region" description="Helical" evidence="1">
    <location>
        <begin position="90"/>
        <end position="110"/>
    </location>
</feature>
<reference evidence="2 3" key="1">
    <citation type="submission" date="2024-01" db="EMBL/GenBank/DDBJ databases">
        <title>A draft genome for the cacao thread blight pathogen Marasmiellus scandens.</title>
        <authorList>
            <person name="Baruah I.K."/>
            <person name="Leung J."/>
            <person name="Bukari Y."/>
            <person name="Amoako-Attah I."/>
            <person name="Meinhardt L.W."/>
            <person name="Bailey B.A."/>
            <person name="Cohen S.P."/>
        </authorList>
    </citation>
    <scope>NUCLEOTIDE SEQUENCE [LARGE SCALE GENOMIC DNA]</scope>
    <source>
        <strain evidence="2 3">GH-19</strain>
    </source>
</reference>
<keyword evidence="1" id="KW-1133">Transmembrane helix</keyword>
<keyword evidence="3" id="KW-1185">Reference proteome</keyword>
<keyword evidence="1" id="KW-0812">Transmembrane</keyword>
<keyword evidence="1" id="KW-0472">Membrane</keyword>
<evidence type="ECO:0000313" key="2">
    <source>
        <dbReference type="EMBL" id="KAK7437399.1"/>
    </source>
</evidence>
<dbReference type="EMBL" id="JBANRG010000086">
    <property type="protein sequence ID" value="KAK7437399.1"/>
    <property type="molecule type" value="Genomic_DNA"/>
</dbReference>
<accession>A0ABR1INP9</accession>
<comment type="caution">
    <text evidence="2">The sequence shown here is derived from an EMBL/GenBank/DDBJ whole genome shotgun (WGS) entry which is preliminary data.</text>
</comment>
<evidence type="ECO:0000256" key="1">
    <source>
        <dbReference type="SAM" id="Phobius"/>
    </source>
</evidence>
<protein>
    <submittedName>
        <fullName evidence="2">Uncharacterized protein</fullName>
    </submittedName>
</protein>
<sequence>MSSITPVQYAAVSFNDSKDPSTDPTCRTVLAPLSEASERFNFHTFFAYVVDDHAWIKHIVSPLFFTMGATLQVYSGTRLADPFKMCCTFFLLWAIIMSIGLLYAAFVFMVERNKVLAKFLHQIADIFQLEQSLMINAGPLNDPEADHMAVFGSPQKERTIDLRQGNNRQIAFRYLLRRFRTRFCAIGVTTNHGTFAYTNQQLGEMTSVVEAIRRMYRHKMRLIFFVDEIQLKDLS</sequence>
<name>A0ABR1INP9_9AGAR</name>
<dbReference type="Proteomes" id="UP001498398">
    <property type="component" value="Unassembled WGS sequence"/>
</dbReference>
<organism evidence="2 3">
    <name type="scientific">Marasmiellus scandens</name>
    <dbReference type="NCBI Taxonomy" id="2682957"/>
    <lineage>
        <taxon>Eukaryota</taxon>
        <taxon>Fungi</taxon>
        <taxon>Dikarya</taxon>
        <taxon>Basidiomycota</taxon>
        <taxon>Agaricomycotina</taxon>
        <taxon>Agaricomycetes</taxon>
        <taxon>Agaricomycetidae</taxon>
        <taxon>Agaricales</taxon>
        <taxon>Marasmiineae</taxon>
        <taxon>Omphalotaceae</taxon>
        <taxon>Marasmiellus</taxon>
    </lineage>
</organism>